<dbReference type="InterPro" id="IPR023395">
    <property type="entry name" value="MCP_dom_sf"/>
</dbReference>
<evidence type="ECO:0000256" key="15">
    <source>
        <dbReference type="PROSITE-ProRule" id="PRU00282"/>
    </source>
</evidence>
<feature type="domain" description="Leucine-rich repeat-containing N-terminal plant-type" evidence="17">
    <location>
        <begin position="487"/>
        <end position="519"/>
    </location>
</feature>
<evidence type="ECO:0000256" key="6">
    <source>
        <dbReference type="ARBA" id="ARBA00022614"/>
    </source>
</evidence>
<keyword evidence="7 15" id="KW-0812">Transmembrane</keyword>
<dbReference type="InterPro" id="IPR032675">
    <property type="entry name" value="LRR_dom_sf"/>
</dbReference>
<evidence type="ECO:0000256" key="9">
    <source>
        <dbReference type="ARBA" id="ARBA00022737"/>
    </source>
</evidence>
<dbReference type="PRINTS" id="PR00926">
    <property type="entry name" value="MITOCARRIER"/>
</dbReference>
<evidence type="ECO:0000256" key="16">
    <source>
        <dbReference type="SAM" id="Phobius"/>
    </source>
</evidence>
<keyword evidence="3" id="KW-0813">Transport</keyword>
<keyword evidence="13" id="KW-0961">Cell wall biogenesis/degradation</keyword>
<evidence type="ECO:0000259" key="17">
    <source>
        <dbReference type="Pfam" id="PF08263"/>
    </source>
</evidence>
<evidence type="ECO:0000256" key="13">
    <source>
        <dbReference type="ARBA" id="ARBA00023316"/>
    </source>
</evidence>
<reference evidence="18 19" key="1">
    <citation type="journal article" date="2015" name="Proc. Natl. Acad. Sci. U.S.A.">
        <title>The resurrection genome of Boea hygrometrica: A blueprint for survival of dehydration.</title>
        <authorList>
            <person name="Xiao L."/>
            <person name="Yang G."/>
            <person name="Zhang L."/>
            <person name="Yang X."/>
            <person name="Zhao S."/>
            <person name="Ji Z."/>
            <person name="Zhou Q."/>
            <person name="Hu M."/>
            <person name="Wang Y."/>
            <person name="Chen M."/>
            <person name="Xu Y."/>
            <person name="Jin H."/>
            <person name="Xiao X."/>
            <person name="Hu G."/>
            <person name="Bao F."/>
            <person name="Hu Y."/>
            <person name="Wan P."/>
            <person name="Li L."/>
            <person name="Deng X."/>
            <person name="Kuang T."/>
            <person name="Xiang C."/>
            <person name="Zhu J.K."/>
            <person name="Oliver M.J."/>
            <person name="He Y."/>
        </authorList>
    </citation>
    <scope>NUCLEOTIDE SEQUENCE [LARGE SCALE GENOMIC DNA]</scope>
    <source>
        <strain evidence="19">cv. XS01</strain>
    </source>
</reference>
<dbReference type="Pfam" id="PF00560">
    <property type="entry name" value="LRR_1"/>
    <property type="match status" value="2"/>
</dbReference>
<evidence type="ECO:0000256" key="3">
    <source>
        <dbReference type="ARBA" id="ARBA00022448"/>
    </source>
</evidence>
<keyword evidence="4" id="KW-0134">Cell wall</keyword>
<keyword evidence="16" id="KW-1133">Transmembrane helix</keyword>
<dbReference type="Gene3D" id="1.50.40.10">
    <property type="entry name" value="Mitochondrial carrier domain"/>
    <property type="match status" value="1"/>
</dbReference>
<sequence>MVGGLQHNAALQQINGGGEYFVSSVLESYTNKRNDGLRNLIVGNFGDGVSWNPVLSSLRRMYDGPPSLVRRRHSVHDDIIVGVGIARIFIKDLVSAVRLTAEAPLQRVKILLQNQRELIKCGRLDRPYRGILDCSVRIIKTEGVFSLWRGNSVNLISIFPEQAFKVLYCNVADRIGVDLRKKRVGYEAWLTTLVPNTCFYMCIYPLTYASTRLASDIKCAKNGGGRQFNGLFDVYRKTLKSDGFAGIYRGFFVGCMGVVIGHTHKLASGGGSPTKPDPSKRFSVDATMLMMALFSSFAAYPFETVERRMMMTSGEALKYKNSADAFAQIFKNEGILAFYKGYGTWLLGIVPVYLVNATLKKLEKRPFGTISVQHTHAKLMNPAEAVLISSKLVSSTIKGRENGDNIIMSAAVNNGRMSPFLVVVTSNRNQTIHQTKNSRVSSVNEVLPSFNYRAAGIGHSATTNHHHSQHIPKNPTTINRLQKAYIALQAWKRVIYSDPLNFTSSWNGPSVCNYTGVYCAPFPNTTTQTVAGIDLNHADIAGYLPEELGLLNDLALIHLNSNRFCGIIPQSLSNLTLLFELDLSNNRFVGPFPSVVLSLPTLKYLDIRFNEFEGQVPPQLFNRNLDAIFINNNRFTSLIPQNIGTTLASVIVFANNKFTGCIPPGIAKFSNTLEELLLSNTSLSGCIPKEVGFLYKLRVLDVSFNQLVGSIPYDIAGLSKLETLNLAQNKLSGALPEGICVLPSLTNLTFSYNFVCEEVGTCSNLTRKGISF</sequence>
<dbReference type="PROSITE" id="PS50920">
    <property type="entry name" value="SOLCAR"/>
    <property type="match status" value="3"/>
</dbReference>
<feature type="transmembrane region" description="Helical" evidence="16">
    <location>
        <begin position="342"/>
        <end position="359"/>
    </location>
</feature>
<dbReference type="FunFam" id="3.80.10.10:FF:000224">
    <property type="entry name" value="Leucine-rich repeat extensin-like protein 1"/>
    <property type="match status" value="1"/>
</dbReference>
<evidence type="ECO:0000256" key="5">
    <source>
        <dbReference type="ARBA" id="ARBA00022525"/>
    </source>
</evidence>
<dbReference type="InterPro" id="IPR018108">
    <property type="entry name" value="MCP_transmembrane"/>
</dbReference>
<keyword evidence="12" id="KW-0379">Hydroxylation</keyword>
<feature type="transmembrane region" description="Helical" evidence="16">
    <location>
        <begin position="243"/>
        <end position="261"/>
    </location>
</feature>
<feature type="repeat" description="Solcar" evidence="15">
    <location>
        <begin position="280"/>
        <end position="366"/>
    </location>
</feature>
<dbReference type="InterPro" id="IPR013210">
    <property type="entry name" value="LRR_N_plant-typ"/>
</dbReference>
<dbReference type="Pfam" id="PF00153">
    <property type="entry name" value="Mito_carr"/>
    <property type="match status" value="3"/>
</dbReference>
<evidence type="ECO:0000256" key="1">
    <source>
        <dbReference type="ARBA" id="ARBA00004141"/>
    </source>
</evidence>
<dbReference type="InterPro" id="IPR002067">
    <property type="entry name" value="MCP"/>
</dbReference>
<name>A0A2Z7C041_9LAMI</name>
<organism evidence="18 19">
    <name type="scientific">Dorcoceras hygrometricum</name>
    <dbReference type="NCBI Taxonomy" id="472368"/>
    <lineage>
        <taxon>Eukaryota</taxon>
        <taxon>Viridiplantae</taxon>
        <taxon>Streptophyta</taxon>
        <taxon>Embryophyta</taxon>
        <taxon>Tracheophyta</taxon>
        <taxon>Spermatophyta</taxon>
        <taxon>Magnoliopsida</taxon>
        <taxon>eudicotyledons</taxon>
        <taxon>Gunneridae</taxon>
        <taxon>Pentapetalae</taxon>
        <taxon>asterids</taxon>
        <taxon>lamiids</taxon>
        <taxon>Lamiales</taxon>
        <taxon>Gesneriaceae</taxon>
        <taxon>Didymocarpoideae</taxon>
        <taxon>Trichosporeae</taxon>
        <taxon>Loxocarpinae</taxon>
        <taxon>Dorcoceras</taxon>
    </lineage>
</organism>
<protein>
    <recommendedName>
        <fullName evidence="14">Cell wall hydroxyproline-rich glycoprotein</fullName>
    </recommendedName>
</protein>
<evidence type="ECO:0000256" key="10">
    <source>
        <dbReference type="ARBA" id="ARBA00023136"/>
    </source>
</evidence>
<dbReference type="InterPro" id="IPR051582">
    <property type="entry name" value="LRR_extensin-like_regulator"/>
</dbReference>
<evidence type="ECO:0000256" key="8">
    <source>
        <dbReference type="ARBA" id="ARBA00022729"/>
    </source>
</evidence>
<dbReference type="Pfam" id="PF08263">
    <property type="entry name" value="LRRNT_2"/>
    <property type="match status" value="1"/>
</dbReference>
<keyword evidence="9" id="KW-0677">Repeat</keyword>
<keyword evidence="8" id="KW-0732">Signal</keyword>
<feature type="transmembrane region" description="Helical" evidence="16">
    <location>
        <begin position="282"/>
        <end position="302"/>
    </location>
</feature>
<feature type="repeat" description="Solcar" evidence="15">
    <location>
        <begin position="183"/>
        <end position="275"/>
    </location>
</feature>
<evidence type="ECO:0000256" key="14">
    <source>
        <dbReference type="ARBA" id="ARBA00041871"/>
    </source>
</evidence>
<dbReference type="Proteomes" id="UP000250235">
    <property type="component" value="Unassembled WGS sequence"/>
</dbReference>
<dbReference type="PANTHER" id="PTHR32093">
    <property type="entry name" value="LEUCINE-RICH REPEAT EXTENSIN-LIKE PROTEIN 3-RELATED"/>
    <property type="match status" value="1"/>
</dbReference>
<dbReference type="FunFam" id="3.80.10.10:FF:000041">
    <property type="entry name" value="LRR receptor-like serine/threonine-protein kinase ERECTA"/>
    <property type="match status" value="1"/>
</dbReference>
<dbReference type="PANTHER" id="PTHR32093:SF50">
    <property type="entry name" value="EXTENSIN-LIKE PROTEIN"/>
    <property type="match status" value="1"/>
</dbReference>
<evidence type="ECO:0000256" key="12">
    <source>
        <dbReference type="ARBA" id="ARBA00023278"/>
    </source>
</evidence>
<dbReference type="SUPFAM" id="SSF52058">
    <property type="entry name" value="L domain-like"/>
    <property type="match status" value="1"/>
</dbReference>
<gene>
    <name evidence="18" type="ORF">F511_30374</name>
</gene>
<comment type="subcellular location">
    <subcellularLocation>
        <location evidence="1">Membrane</location>
        <topology evidence="1">Multi-pass membrane protein</topology>
    </subcellularLocation>
    <subcellularLocation>
        <location evidence="2">Secreted</location>
        <location evidence="2">Cell wall</location>
    </subcellularLocation>
</comment>
<dbReference type="GO" id="GO:0016020">
    <property type="term" value="C:membrane"/>
    <property type="evidence" value="ECO:0007669"/>
    <property type="project" value="UniProtKB-SubCell"/>
</dbReference>
<proteinExistence type="predicted"/>
<accession>A0A2Z7C041</accession>
<evidence type="ECO:0000313" key="18">
    <source>
        <dbReference type="EMBL" id="KZV39238.1"/>
    </source>
</evidence>
<evidence type="ECO:0000256" key="4">
    <source>
        <dbReference type="ARBA" id="ARBA00022512"/>
    </source>
</evidence>
<evidence type="ECO:0000256" key="2">
    <source>
        <dbReference type="ARBA" id="ARBA00004191"/>
    </source>
</evidence>
<dbReference type="AlphaFoldDB" id="A0A2Z7C041"/>
<evidence type="ECO:0000313" key="19">
    <source>
        <dbReference type="Proteomes" id="UP000250235"/>
    </source>
</evidence>
<feature type="repeat" description="Solcar" evidence="15">
    <location>
        <begin position="86"/>
        <end position="175"/>
    </location>
</feature>
<keyword evidence="19" id="KW-1185">Reference proteome</keyword>
<dbReference type="Gene3D" id="3.80.10.10">
    <property type="entry name" value="Ribonuclease Inhibitor"/>
    <property type="match status" value="2"/>
</dbReference>
<dbReference type="InterPro" id="IPR001611">
    <property type="entry name" value="Leu-rich_rpt"/>
</dbReference>
<dbReference type="OrthoDB" id="676979at2759"/>
<dbReference type="GO" id="GO:0055085">
    <property type="term" value="P:transmembrane transport"/>
    <property type="evidence" value="ECO:0007669"/>
    <property type="project" value="InterPro"/>
</dbReference>
<keyword evidence="10 15" id="KW-0472">Membrane</keyword>
<dbReference type="EMBL" id="KV001292">
    <property type="protein sequence ID" value="KZV39238.1"/>
    <property type="molecule type" value="Genomic_DNA"/>
</dbReference>
<dbReference type="SUPFAM" id="SSF103506">
    <property type="entry name" value="Mitochondrial carrier"/>
    <property type="match status" value="1"/>
</dbReference>
<keyword evidence="11" id="KW-0325">Glycoprotein</keyword>
<evidence type="ECO:0000256" key="11">
    <source>
        <dbReference type="ARBA" id="ARBA00023180"/>
    </source>
</evidence>
<keyword evidence="5" id="KW-0964">Secreted</keyword>
<keyword evidence="6" id="KW-0433">Leucine-rich repeat</keyword>
<evidence type="ECO:0000256" key="7">
    <source>
        <dbReference type="ARBA" id="ARBA00022692"/>
    </source>
</evidence>
<dbReference type="GO" id="GO:0071555">
    <property type="term" value="P:cell wall organization"/>
    <property type="evidence" value="ECO:0007669"/>
    <property type="project" value="UniProtKB-KW"/>
</dbReference>